<sequence length="184" mass="20467">MPRRQRMKFIRWVLAAIAVLGVVFVAGGLLLPSTTHVERSVVIERSPAQVFATLDSFERFNAWSPWAEYDPQATYTFEGPARGVGARMRWVGNRAVGSGSQEITASEPHRRIAVALDFDGSQAQASYLLAPEGQGTRVTWAFDSAHGFNPFKRWLGLLFDRMIGADYEKGLAKLKALLEQNPQD</sequence>
<accession>A0ABQ6ZCI8</accession>
<protein>
    <recommendedName>
        <fullName evidence="4">Polyketide cyclase / dehydrase and lipid transport</fullName>
    </recommendedName>
</protein>
<organism evidence="2 3">
    <name type="scientific">Pseudoxanthomonas japonensis</name>
    <dbReference type="NCBI Taxonomy" id="69284"/>
    <lineage>
        <taxon>Bacteria</taxon>
        <taxon>Pseudomonadati</taxon>
        <taxon>Pseudomonadota</taxon>
        <taxon>Gammaproteobacteria</taxon>
        <taxon>Lysobacterales</taxon>
        <taxon>Lysobacteraceae</taxon>
        <taxon>Pseudoxanthomonas</taxon>
    </lineage>
</organism>
<dbReference type="SUPFAM" id="SSF55961">
    <property type="entry name" value="Bet v1-like"/>
    <property type="match status" value="1"/>
</dbReference>
<keyword evidence="1" id="KW-0812">Transmembrane</keyword>
<name>A0ABQ6ZCI8_9GAMM</name>
<keyword evidence="1" id="KW-1133">Transmembrane helix</keyword>
<dbReference type="InterPro" id="IPR019587">
    <property type="entry name" value="Polyketide_cyclase/dehydratase"/>
</dbReference>
<feature type="transmembrane region" description="Helical" evidence="1">
    <location>
        <begin position="12"/>
        <end position="31"/>
    </location>
</feature>
<dbReference type="EMBL" id="PDWW01000039">
    <property type="protein sequence ID" value="KAF1721197.1"/>
    <property type="molecule type" value="Genomic_DNA"/>
</dbReference>
<evidence type="ECO:0000313" key="2">
    <source>
        <dbReference type="EMBL" id="KAF1721197.1"/>
    </source>
</evidence>
<keyword evidence="1" id="KW-0472">Membrane</keyword>
<dbReference type="Pfam" id="PF10604">
    <property type="entry name" value="Polyketide_cyc2"/>
    <property type="match status" value="1"/>
</dbReference>
<dbReference type="Gene3D" id="3.30.530.20">
    <property type="match status" value="1"/>
</dbReference>
<reference evidence="2 3" key="1">
    <citation type="submission" date="2017-10" db="EMBL/GenBank/DDBJ databases">
        <title>Whole genome sequencing of members of genus Pseudoxanthomonas.</title>
        <authorList>
            <person name="Kumar S."/>
            <person name="Bansal K."/>
            <person name="Kaur A."/>
            <person name="Patil P."/>
            <person name="Sharma S."/>
            <person name="Patil P.B."/>
        </authorList>
    </citation>
    <scope>NUCLEOTIDE SEQUENCE [LARGE SCALE GENOMIC DNA]</scope>
    <source>
        <strain evidence="2 3">DSM 17109</strain>
    </source>
</reference>
<evidence type="ECO:0000313" key="3">
    <source>
        <dbReference type="Proteomes" id="UP000781710"/>
    </source>
</evidence>
<evidence type="ECO:0008006" key="4">
    <source>
        <dbReference type="Google" id="ProtNLM"/>
    </source>
</evidence>
<proteinExistence type="predicted"/>
<gene>
    <name evidence="2" type="ORF">CSC78_18160</name>
</gene>
<evidence type="ECO:0000256" key="1">
    <source>
        <dbReference type="SAM" id="Phobius"/>
    </source>
</evidence>
<comment type="caution">
    <text evidence="2">The sequence shown here is derived from an EMBL/GenBank/DDBJ whole genome shotgun (WGS) entry which is preliminary data.</text>
</comment>
<dbReference type="InterPro" id="IPR023393">
    <property type="entry name" value="START-like_dom_sf"/>
</dbReference>
<dbReference type="Proteomes" id="UP000781710">
    <property type="component" value="Unassembled WGS sequence"/>
</dbReference>
<dbReference type="CDD" id="cd07818">
    <property type="entry name" value="SRPBCC_1"/>
    <property type="match status" value="1"/>
</dbReference>
<keyword evidence="3" id="KW-1185">Reference proteome</keyword>